<sequence>SSVVLIRHLEDIIKNTAKKFAINQIKLAKKLQDPELECKCWIYYSEGLIQLGKFKKAKMIIEQQKTFVTNVLHGDQLQLRRNTKIYRIALEEVHSMKL</sequence>
<reference evidence="1" key="1">
    <citation type="submission" date="2021-06" db="EMBL/GenBank/DDBJ databases">
        <authorList>
            <person name="Kallberg Y."/>
            <person name="Tangrot J."/>
            <person name="Rosling A."/>
        </authorList>
    </citation>
    <scope>NUCLEOTIDE SEQUENCE</scope>
    <source>
        <strain evidence="1">IN212</strain>
    </source>
</reference>
<dbReference type="PANTHER" id="PTHR36693:SF1">
    <property type="entry name" value="GH02722P"/>
    <property type="match status" value="1"/>
</dbReference>
<accession>A0A9N9HZR7</accession>
<feature type="non-terminal residue" evidence="1">
    <location>
        <position position="1"/>
    </location>
</feature>
<evidence type="ECO:0000313" key="1">
    <source>
        <dbReference type="EMBL" id="CAG8713884.1"/>
    </source>
</evidence>
<keyword evidence="2" id="KW-1185">Reference proteome</keyword>
<dbReference type="Proteomes" id="UP000789396">
    <property type="component" value="Unassembled WGS sequence"/>
</dbReference>
<dbReference type="OrthoDB" id="121932at2759"/>
<dbReference type="PANTHER" id="PTHR36693">
    <property type="entry name" value="GH02722P"/>
    <property type="match status" value="1"/>
</dbReference>
<comment type="caution">
    <text evidence="1">The sequence shown here is derived from an EMBL/GenBank/DDBJ whole genome shotgun (WGS) entry which is preliminary data.</text>
</comment>
<dbReference type="Pfam" id="PF16065">
    <property type="entry name" value="DUF4807"/>
    <property type="match status" value="1"/>
</dbReference>
<dbReference type="InterPro" id="IPR032072">
    <property type="entry name" value="DUF4807"/>
</dbReference>
<organism evidence="1 2">
    <name type="scientific">Racocetra fulgida</name>
    <dbReference type="NCBI Taxonomy" id="60492"/>
    <lineage>
        <taxon>Eukaryota</taxon>
        <taxon>Fungi</taxon>
        <taxon>Fungi incertae sedis</taxon>
        <taxon>Mucoromycota</taxon>
        <taxon>Glomeromycotina</taxon>
        <taxon>Glomeromycetes</taxon>
        <taxon>Diversisporales</taxon>
        <taxon>Gigasporaceae</taxon>
        <taxon>Racocetra</taxon>
    </lineage>
</organism>
<name>A0A9N9HZR7_9GLOM</name>
<dbReference type="AlphaFoldDB" id="A0A9N9HZR7"/>
<proteinExistence type="predicted"/>
<evidence type="ECO:0000313" key="2">
    <source>
        <dbReference type="Proteomes" id="UP000789396"/>
    </source>
</evidence>
<dbReference type="EMBL" id="CAJVPZ010022980">
    <property type="protein sequence ID" value="CAG8713884.1"/>
    <property type="molecule type" value="Genomic_DNA"/>
</dbReference>
<feature type="non-terminal residue" evidence="1">
    <location>
        <position position="98"/>
    </location>
</feature>
<gene>
    <name evidence="1" type="ORF">RFULGI_LOCUS11026</name>
</gene>
<protein>
    <submittedName>
        <fullName evidence="1">217_t:CDS:1</fullName>
    </submittedName>
</protein>